<feature type="domain" description="Dynein heavy chain C-terminal" evidence="1">
    <location>
        <begin position="1"/>
        <end position="253"/>
    </location>
</feature>
<proteinExistence type="predicted"/>
<dbReference type="GO" id="GO:0007018">
    <property type="term" value="P:microtubule-based movement"/>
    <property type="evidence" value="ECO:0007669"/>
    <property type="project" value="InterPro"/>
</dbReference>
<dbReference type="OrthoDB" id="6773263at2759"/>
<evidence type="ECO:0000313" key="2">
    <source>
        <dbReference type="EMBL" id="GBG69594.1"/>
    </source>
</evidence>
<dbReference type="GO" id="GO:0030286">
    <property type="term" value="C:dynein complex"/>
    <property type="evidence" value="ECO:0007669"/>
    <property type="project" value="InterPro"/>
</dbReference>
<dbReference type="Gene3D" id="1.20.1270.280">
    <property type="match status" value="1"/>
</dbReference>
<dbReference type="InterPro" id="IPR041228">
    <property type="entry name" value="Dynein_C"/>
</dbReference>
<protein>
    <recommendedName>
        <fullName evidence="1">Dynein heavy chain C-terminal domain-containing protein</fullName>
    </recommendedName>
</protein>
<dbReference type="Proteomes" id="UP000265515">
    <property type="component" value="Unassembled WGS sequence"/>
</dbReference>
<dbReference type="GO" id="GO:0045505">
    <property type="term" value="F:dynein intermediate chain binding"/>
    <property type="evidence" value="ECO:0007669"/>
    <property type="project" value="InterPro"/>
</dbReference>
<comment type="caution">
    <text evidence="2">The sequence shown here is derived from an EMBL/GenBank/DDBJ whole genome shotgun (WGS) entry which is preliminary data.</text>
</comment>
<evidence type="ECO:0000313" key="3">
    <source>
        <dbReference type="Proteomes" id="UP000265515"/>
    </source>
</evidence>
<dbReference type="PANTHER" id="PTHR22878">
    <property type="entry name" value="DYNEIN HEAVY CHAIN 6, AXONEMAL-LIKE-RELATED"/>
    <property type="match status" value="1"/>
</dbReference>
<name>A0A388KHP9_CHABU</name>
<dbReference type="FunFam" id="3.10.490.20:FF:000009">
    <property type="entry name" value="Dynein heavy chain 4"/>
    <property type="match status" value="1"/>
</dbReference>
<evidence type="ECO:0000259" key="1">
    <source>
        <dbReference type="Pfam" id="PF18199"/>
    </source>
</evidence>
<dbReference type="GO" id="GO:0051959">
    <property type="term" value="F:dynein light intermediate chain binding"/>
    <property type="evidence" value="ECO:0007669"/>
    <property type="project" value="InterPro"/>
</dbReference>
<dbReference type="Gramene" id="GBG69594">
    <property type="protein sequence ID" value="GBG69594"/>
    <property type="gene ID" value="CBR_g4424"/>
</dbReference>
<dbReference type="Gene3D" id="3.10.490.20">
    <property type="match status" value="1"/>
</dbReference>
<dbReference type="InterPro" id="IPR026983">
    <property type="entry name" value="DHC"/>
</dbReference>
<organism evidence="2 3">
    <name type="scientific">Chara braunii</name>
    <name type="common">Braun's stonewort</name>
    <dbReference type="NCBI Taxonomy" id="69332"/>
    <lineage>
        <taxon>Eukaryota</taxon>
        <taxon>Viridiplantae</taxon>
        <taxon>Streptophyta</taxon>
        <taxon>Charophyceae</taxon>
        <taxon>Charales</taxon>
        <taxon>Characeae</taxon>
        <taxon>Chara</taxon>
    </lineage>
</organism>
<dbReference type="InterPro" id="IPR043160">
    <property type="entry name" value="Dynein_C_barrel"/>
</dbReference>
<reference evidence="2 3" key="1">
    <citation type="journal article" date="2018" name="Cell">
        <title>The Chara Genome: Secondary Complexity and Implications for Plant Terrestrialization.</title>
        <authorList>
            <person name="Nishiyama T."/>
            <person name="Sakayama H."/>
            <person name="Vries J.D."/>
            <person name="Buschmann H."/>
            <person name="Saint-Marcoux D."/>
            <person name="Ullrich K.K."/>
            <person name="Haas F.B."/>
            <person name="Vanderstraeten L."/>
            <person name="Becker D."/>
            <person name="Lang D."/>
            <person name="Vosolsobe S."/>
            <person name="Rombauts S."/>
            <person name="Wilhelmsson P.K.I."/>
            <person name="Janitza P."/>
            <person name="Kern R."/>
            <person name="Heyl A."/>
            <person name="Rumpler F."/>
            <person name="Villalobos L.I.A.C."/>
            <person name="Clay J.M."/>
            <person name="Skokan R."/>
            <person name="Toyoda A."/>
            <person name="Suzuki Y."/>
            <person name="Kagoshima H."/>
            <person name="Schijlen E."/>
            <person name="Tajeshwar N."/>
            <person name="Catarino B."/>
            <person name="Hetherington A.J."/>
            <person name="Saltykova A."/>
            <person name="Bonnot C."/>
            <person name="Breuninger H."/>
            <person name="Symeonidi A."/>
            <person name="Radhakrishnan G.V."/>
            <person name="Van Nieuwerburgh F."/>
            <person name="Deforce D."/>
            <person name="Chang C."/>
            <person name="Karol K.G."/>
            <person name="Hedrich R."/>
            <person name="Ulvskov P."/>
            <person name="Glockner G."/>
            <person name="Delwiche C.F."/>
            <person name="Petrasek J."/>
            <person name="Van de Peer Y."/>
            <person name="Friml J."/>
            <person name="Beilby M."/>
            <person name="Dolan L."/>
            <person name="Kohara Y."/>
            <person name="Sugano S."/>
            <person name="Fujiyama A."/>
            <person name="Delaux P.-M."/>
            <person name="Quint M."/>
            <person name="TheiBen G."/>
            <person name="Hagemann M."/>
            <person name="Harholt J."/>
            <person name="Dunand C."/>
            <person name="Zachgo S."/>
            <person name="Langdale J."/>
            <person name="Maumus F."/>
            <person name="Straeten D.V.D."/>
            <person name="Gould S.B."/>
            <person name="Rensing S.A."/>
        </authorList>
    </citation>
    <scope>NUCLEOTIDE SEQUENCE [LARGE SCALE GENOMIC DNA]</scope>
    <source>
        <strain evidence="2 3">S276</strain>
    </source>
</reference>
<dbReference type="AlphaFoldDB" id="A0A388KHP9"/>
<gene>
    <name evidence="2" type="ORF">CBR_g4424</name>
</gene>
<dbReference type="Pfam" id="PF18199">
    <property type="entry name" value="Dynein_C"/>
    <property type="match status" value="1"/>
</dbReference>
<sequence>MQHYNRLLEVILSSIKEVEEAMAGLAILSPSLENLVHSIALGQVPHCWSQCAYTSYKPLDRWIEDLNQRLQFMRSWINEGLPNVIWISRLCFPQALTTAVLQQYARKHNVAIDRLGIKTVVCNHSVEEIKSPPADGCYVTGLYLQNARWDKRTGSLAEARIKELFSPMGVIWLKPIIQRMDDGDGDGKVVAKRNRLSDGAVDKDTETYLTPVYRTQVRGGIRTEAVDFVTALELPCGQYSAMHWTLRGVALICSLNE</sequence>
<accession>A0A388KHP9</accession>
<dbReference type="EMBL" id="BFEA01000117">
    <property type="protein sequence ID" value="GBG69594.1"/>
    <property type="molecule type" value="Genomic_DNA"/>
</dbReference>
<keyword evidence="3" id="KW-1185">Reference proteome</keyword>